<organism evidence="1 2">
    <name type="scientific">Apiospora saccharicola</name>
    <dbReference type="NCBI Taxonomy" id="335842"/>
    <lineage>
        <taxon>Eukaryota</taxon>
        <taxon>Fungi</taxon>
        <taxon>Dikarya</taxon>
        <taxon>Ascomycota</taxon>
        <taxon>Pezizomycotina</taxon>
        <taxon>Sordariomycetes</taxon>
        <taxon>Xylariomycetidae</taxon>
        <taxon>Amphisphaeriales</taxon>
        <taxon>Apiosporaceae</taxon>
        <taxon>Apiospora</taxon>
    </lineage>
</organism>
<evidence type="ECO:0000313" key="1">
    <source>
        <dbReference type="EMBL" id="KAK8084162.1"/>
    </source>
</evidence>
<proteinExistence type="predicted"/>
<comment type="caution">
    <text evidence="1">The sequence shown here is derived from an EMBL/GenBank/DDBJ whole genome shotgun (WGS) entry which is preliminary data.</text>
</comment>
<protein>
    <submittedName>
        <fullName evidence="1">Uncharacterized protein</fullName>
    </submittedName>
</protein>
<evidence type="ECO:0000313" key="2">
    <source>
        <dbReference type="Proteomes" id="UP001446871"/>
    </source>
</evidence>
<dbReference type="Proteomes" id="UP001446871">
    <property type="component" value="Unassembled WGS sequence"/>
</dbReference>
<keyword evidence="2" id="KW-1185">Reference proteome</keyword>
<dbReference type="EMBL" id="JAQQWM010000001">
    <property type="protein sequence ID" value="KAK8084162.1"/>
    <property type="molecule type" value="Genomic_DNA"/>
</dbReference>
<reference evidence="1 2" key="1">
    <citation type="submission" date="2023-01" db="EMBL/GenBank/DDBJ databases">
        <title>Analysis of 21 Apiospora genomes using comparative genomics revels a genus with tremendous synthesis potential of carbohydrate active enzymes and secondary metabolites.</title>
        <authorList>
            <person name="Sorensen T."/>
        </authorList>
    </citation>
    <scope>NUCLEOTIDE SEQUENCE [LARGE SCALE GENOMIC DNA]</scope>
    <source>
        <strain evidence="1 2">CBS 83171</strain>
    </source>
</reference>
<gene>
    <name evidence="1" type="ORF">PG996_002943</name>
</gene>
<name>A0ABR1WKZ3_9PEZI</name>
<accession>A0ABR1WKZ3</accession>
<sequence>MPAHDLLCPNTGRAGCHPESLGREVWYPREILEDRFGERRRRPSGKEANNWFCLCTAFGDAGANDEYGAGLLVPNAAGPDPVATREEYMRWCHLEAAVLDKMAMAREGTAMLFADERAMNDGLMLLCQLEMEAEEGNGMVYDYDHGRFRTTEELEALPLGDDDLMWPA</sequence>